<sequence length="294" mass="31101">MPRRVLDLSGRVLSSIAAREFKEAVMSSEGRVVAAEVVVTAPPMVDGISNVELAAAFGADIILLNMVDVFNFGVEGVPESIRSIADLSRFVLRFVGNNLEAVDPGVLPAGRTLSRETVEASLALGSRMIVVTGNPGLGVTWKRIAQGVEVASKAAGEKALIFGGKMHSGGVRVERMYDSTLIEEVLASGADGLLIPAPYTVPGSLPDEVRRAVELAQKYDAVVMCTIGTSQEGARAGVIRKIALASKACGCDIHHIGDSGYRMGVAVPENILELSIAVRGVRHTYRRIAASHER</sequence>
<organism evidence="2">
    <name type="scientific">Thermofilum pendens</name>
    <dbReference type="NCBI Taxonomy" id="2269"/>
    <lineage>
        <taxon>Archaea</taxon>
        <taxon>Thermoproteota</taxon>
        <taxon>Thermoprotei</taxon>
        <taxon>Thermofilales</taxon>
        <taxon>Thermofilaceae</taxon>
        <taxon>Thermofilum</taxon>
    </lineage>
</organism>
<gene>
    <name evidence="2" type="ORF">ENV88_00305</name>
</gene>
<evidence type="ECO:0000259" key="1">
    <source>
        <dbReference type="Pfam" id="PF25509"/>
    </source>
</evidence>
<dbReference type="AlphaFoldDB" id="A0A7C3WUL5"/>
<name>A0A7C3WUL5_THEPE</name>
<dbReference type="GO" id="GO:0016787">
    <property type="term" value="F:hydrolase activity"/>
    <property type="evidence" value="ECO:0007669"/>
    <property type="project" value="UniProtKB-KW"/>
</dbReference>
<accession>A0A7C3WUL5</accession>
<protein>
    <submittedName>
        <fullName evidence="2">Haloacid dehalogenase-like hydrolase</fullName>
    </submittedName>
</protein>
<feature type="domain" description="DUF7916" evidence="1">
    <location>
        <begin position="6"/>
        <end position="294"/>
    </location>
</feature>
<comment type="caution">
    <text evidence="2">The sequence shown here is derived from an EMBL/GenBank/DDBJ whole genome shotgun (WGS) entry which is preliminary data.</text>
</comment>
<reference evidence="2" key="1">
    <citation type="journal article" date="2020" name="mSystems">
        <title>Genome- and Community-Level Interaction Insights into Carbon Utilization and Element Cycling Functions of Hydrothermarchaeota in Hydrothermal Sediment.</title>
        <authorList>
            <person name="Zhou Z."/>
            <person name="Liu Y."/>
            <person name="Xu W."/>
            <person name="Pan J."/>
            <person name="Luo Z.H."/>
            <person name="Li M."/>
        </authorList>
    </citation>
    <scope>NUCLEOTIDE SEQUENCE [LARGE SCALE GENOMIC DNA]</scope>
    <source>
        <strain evidence="2">SpSt-8</strain>
    </source>
</reference>
<keyword evidence="2" id="KW-0378">Hydrolase</keyword>
<proteinExistence type="predicted"/>
<dbReference type="EMBL" id="DTIB01000012">
    <property type="protein sequence ID" value="HGB24507.1"/>
    <property type="molecule type" value="Genomic_DNA"/>
</dbReference>
<dbReference type="InterPro" id="IPR057238">
    <property type="entry name" value="DUF7916"/>
</dbReference>
<dbReference type="Pfam" id="PF25509">
    <property type="entry name" value="DUF7916"/>
    <property type="match status" value="1"/>
</dbReference>
<evidence type="ECO:0000313" key="2">
    <source>
        <dbReference type="EMBL" id="HGB24507.1"/>
    </source>
</evidence>